<dbReference type="EMBL" id="QMBP01000012">
    <property type="protein sequence ID" value="RAZ88520.1"/>
    <property type="molecule type" value="Genomic_DNA"/>
</dbReference>
<organism evidence="1 2">
    <name type="scientific">Mesorhizobium hawassense</name>
    <dbReference type="NCBI Taxonomy" id="1209954"/>
    <lineage>
        <taxon>Bacteria</taxon>
        <taxon>Pseudomonadati</taxon>
        <taxon>Pseudomonadota</taxon>
        <taxon>Alphaproteobacteria</taxon>
        <taxon>Hyphomicrobiales</taxon>
        <taxon>Phyllobacteriaceae</taxon>
        <taxon>Mesorhizobium</taxon>
    </lineage>
</organism>
<reference evidence="2" key="1">
    <citation type="submission" date="2018-06" db="EMBL/GenBank/DDBJ databases">
        <authorList>
            <person name="Helene L.C."/>
            <person name="Dall'Agnol R."/>
            <person name="Delamuta J.R."/>
            <person name="Hungria M."/>
        </authorList>
    </citation>
    <scope>NUCLEOTIDE SEQUENCE [LARGE SCALE GENOMIC DNA]</scope>
    <source>
        <strain evidence="2">AC99b</strain>
    </source>
</reference>
<dbReference type="Proteomes" id="UP000251558">
    <property type="component" value="Unassembled WGS sequence"/>
</dbReference>
<keyword evidence="2" id="KW-1185">Reference proteome</keyword>
<proteinExistence type="predicted"/>
<evidence type="ECO:0000313" key="1">
    <source>
        <dbReference type="EMBL" id="RAZ88520.1"/>
    </source>
</evidence>
<dbReference type="AlphaFoldDB" id="A0A330HKI5"/>
<evidence type="ECO:0000313" key="2">
    <source>
        <dbReference type="Proteomes" id="UP000251558"/>
    </source>
</evidence>
<gene>
    <name evidence="1" type="ORF">DPM33_23635</name>
</gene>
<sequence>MVDRYVFVAKVRQRESNGESHHDGSELWITYFEDKAFTFTSDETIGAIYDRISRTDGDVIEIKLMYDRASYNPPPATGDDDGIPY</sequence>
<dbReference type="RefSeq" id="WP_112099807.1">
    <property type="nucleotide sequence ID" value="NZ_QMBP01000012.1"/>
</dbReference>
<accession>A0A330HKI5</accession>
<dbReference type="OrthoDB" id="9975378at2"/>
<comment type="caution">
    <text evidence="1">The sequence shown here is derived from an EMBL/GenBank/DDBJ whole genome shotgun (WGS) entry which is preliminary data.</text>
</comment>
<name>A0A330HKI5_9HYPH</name>
<reference evidence="1 2" key="2">
    <citation type="submission" date="2018-07" db="EMBL/GenBank/DDBJ databases">
        <title>Diversity of Mesorhizobium strains in Brazil.</title>
        <authorList>
            <person name="Helene L.C.F."/>
            <person name="Dall'Agnol R."/>
            <person name="Delamuta J.R.M."/>
            <person name="Hungria M."/>
        </authorList>
    </citation>
    <scope>NUCLEOTIDE SEQUENCE [LARGE SCALE GENOMIC DNA]</scope>
    <source>
        <strain evidence="1 2">AC99b</strain>
    </source>
</reference>
<protein>
    <submittedName>
        <fullName evidence="1">Uncharacterized protein</fullName>
    </submittedName>
</protein>